<gene>
    <name evidence="1" type="ORF">CHRY9390_01584</name>
</gene>
<reference evidence="1" key="1">
    <citation type="submission" date="2020-12" db="EMBL/GenBank/DDBJ databases">
        <authorList>
            <person name="Rodrigo-Torres L."/>
            <person name="Arahal R. D."/>
            <person name="Lucena T."/>
        </authorList>
    </citation>
    <scope>NUCLEOTIDE SEQUENCE</scope>
    <source>
        <strain evidence="1">CECT 9390</strain>
    </source>
</reference>
<sequence length="140" mass="15611">MKTQAFILGLPNESKISLTTDDIFKLPVLNSFCLTIGVTIPPTTIAGENFHNAYWIKAFISFFKNNHCEGVTACKIVDSNPDAVGGTIVSCEICESDLASLNYKLSKWLILLREFKRQNALEHVTVSIDGKELQFDIQIE</sequence>
<name>A0A9N8MG38_9FLAO</name>
<dbReference type="Proteomes" id="UP000662618">
    <property type="component" value="Unassembled WGS sequence"/>
</dbReference>
<evidence type="ECO:0000313" key="1">
    <source>
        <dbReference type="EMBL" id="CAD7806913.1"/>
    </source>
</evidence>
<comment type="caution">
    <text evidence="1">The sequence shown here is derived from an EMBL/GenBank/DDBJ whole genome shotgun (WGS) entry which is preliminary data.</text>
</comment>
<proteinExistence type="predicted"/>
<dbReference type="EMBL" id="CAJIMS010000001">
    <property type="protein sequence ID" value="CAD7806913.1"/>
    <property type="molecule type" value="Genomic_DNA"/>
</dbReference>
<accession>A0A9N8MG38</accession>
<evidence type="ECO:0000313" key="2">
    <source>
        <dbReference type="Proteomes" id="UP000662618"/>
    </source>
</evidence>
<dbReference type="AlphaFoldDB" id="A0A9N8MG38"/>
<organism evidence="1 2">
    <name type="scientific">Chryseobacterium aquaeductus</name>
    <dbReference type="NCBI Taxonomy" id="2675056"/>
    <lineage>
        <taxon>Bacteria</taxon>
        <taxon>Pseudomonadati</taxon>
        <taxon>Bacteroidota</taxon>
        <taxon>Flavobacteriia</taxon>
        <taxon>Flavobacteriales</taxon>
        <taxon>Weeksellaceae</taxon>
        <taxon>Chryseobacterium group</taxon>
        <taxon>Chryseobacterium</taxon>
    </lineage>
</organism>
<dbReference type="RefSeq" id="WP_162087973.1">
    <property type="nucleotide sequence ID" value="NZ_CAJIMS010000001.1"/>
</dbReference>
<protein>
    <submittedName>
        <fullName evidence="1">Uncharacterized protein</fullName>
    </submittedName>
</protein>
<keyword evidence="2" id="KW-1185">Reference proteome</keyword>